<evidence type="ECO:0000256" key="3">
    <source>
        <dbReference type="ARBA" id="ARBA00001941"/>
    </source>
</evidence>
<dbReference type="EMBL" id="JAWXXX010000001">
    <property type="protein sequence ID" value="MDX5894059.1"/>
    <property type="molecule type" value="Genomic_DNA"/>
</dbReference>
<dbReference type="PATRIC" id="fig|42256.3.peg.1386"/>
<comment type="similarity">
    <text evidence="6 10 11">Belongs to the ribulose-phosphate 3-epimerase family.</text>
</comment>
<dbReference type="PANTHER" id="PTHR11749">
    <property type="entry name" value="RIBULOSE-5-PHOSPHATE-3-EPIMERASE"/>
    <property type="match status" value="1"/>
</dbReference>
<feature type="binding site" evidence="10 14">
    <location>
        <begin position="150"/>
        <end position="153"/>
    </location>
    <ligand>
        <name>substrate</name>
    </ligand>
</feature>
<comment type="cofactor">
    <cofactor evidence="4">
        <name>Zn(2+)</name>
        <dbReference type="ChEBI" id="CHEBI:29105"/>
    </cofactor>
</comment>
<evidence type="ECO:0000256" key="4">
    <source>
        <dbReference type="ARBA" id="ARBA00001947"/>
    </source>
</evidence>
<dbReference type="InterPro" id="IPR013785">
    <property type="entry name" value="Aldolase_TIM"/>
</dbReference>
<dbReference type="AlphaFoldDB" id="A0A023X2H8"/>
<dbReference type="PROSITE" id="PS01085">
    <property type="entry name" value="RIBUL_P_3_EPIMER_1"/>
    <property type="match status" value="1"/>
</dbReference>
<evidence type="ECO:0000313" key="15">
    <source>
        <dbReference type="EMBL" id="AHY46652.1"/>
    </source>
</evidence>
<feature type="active site" description="Proton donor" evidence="10 12">
    <location>
        <position position="178"/>
    </location>
</feature>
<comment type="cofactor">
    <cofactor evidence="10 13">
        <name>a divalent metal cation</name>
        <dbReference type="ChEBI" id="CHEBI:60240"/>
    </cofactor>
    <text evidence="10 13">Binds 1 divalent metal cation per subunit.</text>
</comment>
<gene>
    <name evidence="10 16" type="primary">rpe</name>
    <name evidence="15" type="ORF">RradSPS_1369</name>
    <name evidence="16" type="ORF">SIL72_08460</name>
</gene>
<protein>
    <recommendedName>
        <fullName evidence="7 10">Ribulose-phosphate 3-epimerase</fullName>
        <ecNumber evidence="7 10">5.1.3.1</ecNumber>
    </recommendedName>
</protein>
<feature type="binding site" evidence="10 14">
    <location>
        <position position="16"/>
    </location>
    <ligand>
        <name>substrate</name>
    </ligand>
</feature>
<keyword evidence="10 11" id="KW-0119">Carbohydrate metabolism</keyword>
<evidence type="ECO:0000256" key="11">
    <source>
        <dbReference type="PIRNR" id="PIRNR001461"/>
    </source>
</evidence>
<evidence type="ECO:0000256" key="1">
    <source>
        <dbReference type="ARBA" id="ARBA00001782"/>
    </source>
</evidence>
<feature type="binding site" evidence="14">
    <location>
        <position position="180"/>
    </location>
    <ligand>
        <name>substrate</name>
    </ligand>
</feature>
<keyword evidence="9 10" id="KW-0413">Isomerase</keyword>
<dbReference type="FunFam" id="3.20.20.70:FF:000004">
    <property type="entry name" value="Ribulose-phosphate 3-epimerase"/>
    <property type="match status" value="1"/>
</dbReference>
<name>A0A023X2H8_RUBRA</name>
<dbReference type="GO" id="GO:0006098">
    <property type="term" value="P:pentose-phosphate shunt"/>
    <property type="evidence" value="ECO:0007669"/>
    <property type="project" value="UniProtKB-UniRule"/>
</dbReference>
<dbReference type="OrthoDB" id="1645589at2"/>
<dbReference type="GO" id="GO:0004750">
    <property type="term" value="F:D-ribulose-phosphate 3-epimerase activity"/>
    <property type="evidence" value="ECO:0007669"/>
    <property type="project" value="UniProtKB-UniRule"/>
</dbReference>
<comment type="pathway">
    <text evidence="10">Carbohydrate degradation.</text>
</comment>
<comment type="catalytic activity">
    <reaction evidence="1 10 11">
        <text>D-ribulose 5-phosphate = D-xylulose 5-phosphate</text>
        <dbReference type="Rhea" id="RHEA:13677"/>
        <dbReference type="ChEBI" id="CHEBI:57737"/>
        <dbReference type="ChEBI" id="CHEBI:58121"/>
        <dbReference type="EC" id="5.1.3.1"/>
    </reaction>
</comment>
<dbReference type="InterPro" id="IPR000056">
    <property type="entry name" value="Ribul_P_3_epim-like"/>
</dbReference>
<keyword evidence="17" id="KW-1185">Reference proteome</keyword>
<evidence type="ECO:0000256" key="13">
    <source>
        <dbReference type="PIRSR" id="PIRSR001461-2"/>
    </source>
</evidence>
<dbReference type="CDD" id="cd00429">
    <property type="entry name" value="RPE"/>
    <property type="match status" value="1"/>
</dbReference>
<dbReference type="GO" id="GO:0005737">
    <property type="term" value="C:cytoplasm"/>
    <property type="evidence" value="ECO:0007669"/>
    <property type="project" value="UniProtKB-ARBA"/>
</dbReference>
<dbReference type="GO" id="GO:0019323">
    <property type="term" value="P:pentose catabolic process"/>
    <property type="evidence" value="ECO:0007669"/>
    <property type="project" value="UniProtKB-UniRule"/>
</dbReference>
<dbReference type="eggNOG" id="COG0036">
    <property type="taxonomic scope" value="Bacteria"/>
</dbReference>
<accession>A0A023X2H8</accession>
<feature type="binding site" evidence="10 14">
    <location>
        <position position="74"/>
    </location>
    <ligand>
        <name>substrate</name>
    </ligand>
</feature>
<feature type="binding site" evidence="10 13">
    <location>
        <position position="74"/>
    </location>
    <ligand>
        <name>a divalent metal cation</name>
        <dbReference type="ChEBI" id="CHEBI:60240"/>
    </ligand>
</feature>
<feature type="binding site" evidence="10 14">
    <location>
        <begin position="200"/>
        <end position="201"/>
    </location>
    <ligand>
        <name>substrate</name>
    </ligand>
</feature>
<dbReference type="STRING" id="42256.RradSPS_1369"/>
<evidence type="ECO:0000256" key="6">
    <source>
        <dbReference type="ARBA" id="ARBA00009541"/>
    </source>
</evidence>
<dbReference type="EMBL" id="CP007514">
    <property type="protein sequence ID" value="AHY46652.1"/>
    <property type="molecule type" value="Genomic_DNA"/>
</dbReference>
<comment type="cofactor">
    <cofactor evidence="2">
        <name>Mn(2+)</name>
        <dbReference type="ChEBI" id="CHEBI:29035"/>
    </cofactor>
</comment>
<dbReference type="PROSITE" id="PS01086">
    <property type="entry name" value="RIBUL_P_3_EPIMER_2"/>
    <property type="match status" value="1"/>
</dbReference>
<dbReference type="Proteomes" id="UP001281130">
    <property type="component" value="Unassembled WGS sequence"/>
</dbReference>
<reference evidence="15" key="1">
    <citation type="submission" date="2014-03" db="EMBL/GenBank/DDBJ databases">
        <title>Complete genome sequence of the Radio-Resistant Rubrobacter radiotolerans RSPS-4.</title>
        <authorList>
            <person name="Egas C.C."/>
            <person name="Barroso C.C."/>
            <person name="Froufe H.J.C."/>
            <person name="Pacheco J.J."/>
            <person name="Albuquerque L.L."/>
            <person name="da Costa M.M.S."/>
        </authorList>
    </citation>
    <scope>NUCLEOTIDE SEQUENCE [LARGE SCALE GENOMIC DNA]</scope>
    <source>
        <strain evidence="15">RSPS-4</strain>
    </source>
</reference>
<dbReference type="NCBIfam" id="NF004076">
    <property type="entry name" value="PRK05581.1-4"/>
    <property type="match status" value="1"/>
</dbReference>
<dbReference type="PIRSF" id="PIRSF001461">
    <property type="entry name" value="RPE"/>
    <property type="match status" value="1"/>
</dbReference>
<proteinExistence type="inferred from homology"/>
<feature type="binding site" evidence="10 13">
    <location>
        <position position="41"/>
    </location>
    <ligand>
        <name>a divalent metal cation</name>
        <dbReference type="ChEBI" id="CHEBI:60240"/>
    </ligand>
</feature>
<keyword evidence="13" id="KW-0464">Manganese</keyword>
<feature type="binding site" evidence="10 13">
    <location>
        <position position="43"/>
    </location>
    <ligand>
        <name>a divalent metal cation</name>
        <dbReference type="ChEBI" id="CHEBI:60240"/>
    </ligand>
</feature>
<dbReference type="Gene3D" id="3.20.20.70">
    <property type="entry name" value="Aldolase class I"/>
    <property type="match status" value="1"/>
</dbReference>
<dbReference type="InterPro" id="IPR026019">
    <property type="entry name" value="Ribul_P_3_epim"/>
</dbReference>
<evidence type="ECO:0000256" key="5">
    <source>
        <dbReference type="ARBA" id="ARBA00001954"/>
    </source>
</evidence>
<evidence type="ECO:0000313" key="16">
    <source>
        <dbReference type="EMBL" id="MDX5894059.1"/>
    </source>
</evidence>
<feature type="active site" description="Proton acceptor" evidence="10 12">
    <location>
        <position position="43"/>
    </location>
</feature>
<dbReference type="Pfam" id="PF00834">
    <property type="entry name" value="Ribul_P_3_epim"/>
    <property type="match status" value="1"/>
</dbReference>
<evidence type="ECO:0000256" key="9">
    <source>
        <dbReference type="ARBA" id="ARBA00023235"/>
    </source>
</evidence>
<dbReference type="KEGG" id="rrd:RradSPS_1369"/>
<keyword evidence="13" id="KW-0170">Cobalt</keyword>
<dbReference type="Proteomes" id="UP000025229">
    <property type="component" value="Chromosome"/>
</dbReference>
<organism evidence="15 17">
    <name type="scientific">Rubrobacter radiotolerans</name>
    <name type="common">Arthrobacter radiotolerans</name>
    <dbReference type="NCBI Taxonomy" id="42256"/>
    <lineage>
        <taxon>Bacteria</taxon>
        <taxon>Bacillati</taxon>
        <taxon>Actinomycetota</taxon>
        <taxon>Rubrobacteria</taxon>
        <taxon>Rubrobacterales</taxon>
        <taxon>Rubrobacteraceae</taxon>
        <taxon>Rubrobacter</taxon>
    </lineage>
</organism>
<sequence length="224" mass="23894">MAFWRELGERVVGGPSILSADFAHLAKDVERTKAGGAEVVHFDVMDNHFVPNLTVGPAVAAALVRATDLPVDAHLQVERPESLVPAFAEAGVASITLQPETALHLHRTLTLIKDSGCEAGVALTPATPPESLRWVAHLLDYVLVMSVEPGFGGQRFIPESVEKVRRVRELYGLPVQADGGITPVTAPRMVRAGAQVLVAGSAVFDGGDPERDMRKLIEAGRSGR</sequence>
<reference evidence="16" key="2">
    <citation type="submission" date="2023-11" db="EMBL/GenBank/DDBJ databases">
        <title>MicrobeMod: A computational toolkit for identifying prokaryotic methylation and restriction-modification with nanopore sequencing.</title>
        <authorList>
            <person name="Crits-Christoph A."/>
            <person name="Kang S.C."/>
            <person name="Lee H."/>
            <person name="Ostrov N."/>
        </authorList>
    </citation>
    <scope>NUCLEOTIDE SEQUENCE</scope>
    <source>
        <strain evidence="16">ATCC 51242</strain>
    </source>
</reference>
<comment type="cofactor">
    <cofactor evidence="5">
        <name>Fe(2+)</name>
        <dbReference type="ChEBI" id="CHEBI:29033"/>
    </cofactor>
</comment>
<keyword evidence="13" id="KW-0862">Zinc</keyword>
<evidence type="ECO:0000256" key="10">
    <source>
        <dbReference type="HAMAP-Rule" id="MF_02227"/>
    </source>
</evidence>
<dbReference type="GO" id="GO:0046872">
    <property type="term" value="F:metal ion binding"/>
    <property type="evidence" value="ECO:0007669"/>
    <property type="project" value="UniProtKB-UniRule"/>
</dbReference>
<feature type="binding site" evidence="10">
    <location>
        <begin position="178"/>
        <end position="180"/>
    </location>
    <ligand>
        <name>substrate</name>
    </ligand>
</feature>
<dbReference type="HOGENOM" id="CLU_054856_2_1_11"/>
<evidence type="ECO:0000256" key="7">
    <source>
        <dbReference type="ARBA" id="ARBA00013188"/>
    </source>
</evidence>
<dbReference type="EC" id="5.1.3.1" evidence="7 10"/>
<evidence type="ECO:0000313" key="17">
    <source>
        <dbReference type="Proteomes" id="UP000025229"/>
    </source>
</evidence>
<comment type="function">
    <text evidence="10">Catalyzes the reversible epimerization of D-ribulose 5-phosphate to D-xylulose 5-phosphate.</text>
</comment>
<evidence type="ECO:0000256" key="14">
    <source>
        <dbReference type="PIRSR" id="PIRSR001461-3"/>
    </source>
</evidence>
<evidence type="ECO:0000256" key="12">
    <source>
        <dbReference type="PIRSR" id="PIRSR001461-1"/>
    </source>
</evidence>
<dbReference type="SUPFAM" id="SSF51366">
    <property type="entry name" value="Ribulose-phoshate binding barrel"/>
    <property type="match status" value="1"/>
</dbReference>
<keyword evidence="8 10" id="KW-0479">Metal-binding</keyword>
<dbReference type="InterPro" id="IPR011060">
    <property type="entry name" value="RibuloseP-bd_barrel"/>
</dbReference>
<dbReference type="HAMAP" id="MF_02227">
    <property type="entry name" value="RPE"/>
    <property type="match status" value="1"/>
</dbReference>
<dbReference type="RefSeq" id="WP_051589486.1">
    <property type="nucleotide sequence ID" value="NZ_CP007514.1"/>
</dbReference>
<evidence type="ECO:0000256" key="2">
    <source>
        <dbReference type="ARBA" id="ARBA00001936"/>
    </source>
</evidence>
<dbReference type="NCBIfam" id="TIGR01163">
    <property type="entry name" value="rpe"/>
    <property type="match status" value="1"/>
</dbReference>
<comment type="cofactor">
    <cofactor evidence="3">
        <name>Co(2+)</name>
        <dbReference type="ChEBI" id="CHEBI:48828"/>
    </cofactor>
</comment>
<evidence type="ECO:0000256" key="8">
    <source>
        <dbReference type="ARBA" id="ARBA00022723"/>
    </source>
</evidence>
<feature type="binding site" evidence="10 13">
    <location>
        <position position="178"/>
    </location>
    <ligand>
        <name>a divalent metal cation</name>
        <dbReference type="ChEBI" id="CHEBI:60240"/>
    </ligand>
</feature>